<comment type="similarity">
    <text evidence="2">Belongs to the bacterial solute-binding protein 1 family.</text>
</comment>
<evidence type="ECO:0000256" key="3">
    <source>
        <dbReference type="ARBA" id="ARBA00022448"/>
    </source>
</evidence>
<dbReference type="PANTHER" id="PTHR30006">
    <property type="entry name" value="THIAMINE-BINDING PERIPLASMIC PROTEIN-RELATED"/>
    <property type="match status" value="1"/>
</dbReference>
<dbReference type="GO" id="GO:0015888">
    <property type="term" value="P:thiamine transport"/>
    <property type="evidence" value="ECO:0007669"/>
    <property type="project" value="TreeGrafter"/>
</dbReference>
<evidence type="ECO:0000256" key="5">
    <source>
        <dbReference type="ARBA" id="ARBA00022764"/>
    </source>
</evidence>
<comment type="subcellular location">
    <subcellularLocation>
        <location evidence="1">Periplasm</location>
    </subcellularLocation>
</comment>
<dbReference type="GO" id="GO:0030288">
    <property type="term" value="C:outer membrane-bounded periplasmic space"/>
    <property type="evidence" value="ECO:0007669"/>
    <property type="project" value="TreeGrafter"/>
</dbReference>
<organism evidence="6 7">
    <name type="scientific">Chelatococcus caeni</name>
    <dbReference type="NCBI Taxonomy" id="1348468"/>
    <lineage>
        <taxon>Bacteria</taxon>
        <taxon>Pseudomonadati</taxon>
        <taxon>Pseudomonadota</taxon>
        <taxon>Alphaproteobacteria</taxon>
        <taxon>Hyphomicrobiales</taxon>
        <taxon>Chelatococcaceae</taxon>
        <taxon>Chelatococcus</taxon>
    </lineage>
</organism>
<accession>A0A840C488</accession>
<sequence length="321" mass="34994">MIVTSGGVFEQAMKKHFYDPFTEATGIEVIPVAAGLGQQWAKVKAMAAMPAAEWDIVTAVPSDTFAQADNLAALDCAAMPNVAGEAIANACMGNAMLRTWGGNVLAWNTKSFPAGKEPKSWKDFWDVENFPGPRSLPDAGYWSTLLMVALVADGVPADKLFPLDVDRALKKLEAIKPHITVWWKTADQSQNIIRSGEVVMALMGSGRVMSLVKAGEPVAFTWNGAPKDVGLWAVLKNAPNKPAAMEFVNFYLGNPEAHAAFTRDFTSETPNRRAIELVSPEERKTRGADPANLAVQIEPDWKWLAENEATVKQRVLELLSR</sequence>
<reference evidence="6 7" key="1">
    <citation type="submission" date="2020-08" db="EMBL/GenBank/DDBJ databases">
        <title>Genomic Encyclopedia of Type Strains, Phase IV (KMG-IV): sequencing the most valuable type-strain genomes for metagenomic binning, comparative biology and taxonomic classification.</title>
        <authorList>
            <person name="Goeker M."/>
        </authorList>
    </citation>
    <scope>NUCLEOTIDE SEQUENCE [LARGE SCALE GENOMIC DNA]</scope>
    <source>
        <strain evidence="6 7">DSM 103737</strain>
    </source>
</reference>
<name>A0A840C488_9HYPH</name>
<keyword evidence="3" id="KW-0813">Transport</keyword>
<dbReference type="Proteomes" id="UP000577362">
    <property type="component" value="Unassembled WGS sequence"/>
</dbReference>
<evidence type="ECO:0000256" key="4">
    <source>
        <dbReference type="ARBA" id="ARBA00022729"/>
    </source>
</evidence>
<protein>
    <submittedName>
        <fullName evidence="6">Mannopine transport system substrate-binding protein</fullName>
    </submittedName>
</protein>
<dbReference type="RefSeq" id="WP_183317651.1">
    <property type="nucleotide sequence ID" value="NZ_JACIEN010000005.1"/>
</dbReference>
<evidence type="ECO:0000313" key="7">
    <source>
        <dbReference type="Proteomes" id="UP000577362"/>
    </source>
</evidence>
<dbReference type="SUPFAM" id="SSF53850">
    <property type="entry name" value="Periplasmic binding protein-like II"/>
    <property type="match status" value="1"/>
</dbReference>
<comment type="caution">
    <text evidence="6">The sequence shown here is derived from an EMBL/GenBank/DDBJ whole genome shotgun (WGS) entry which is preliminary data.</text>
</comment>
<keyword evidence="7" id="KW-1185">Reference proteome</keyword>
<proteinExistence type="inferred from homology"/>
<dbReference type="Pfam" id="PF13416">
    <property type="entry name" value="SBP_bac_8"/>
    <property type="match status" value="1"/>
</dbReference>
<evidence type="ECO:0000256" key="1">
    <source>
        <dbReference type="ARBA" id="ARBA00004418"/>
    </source>
</evidence>
<dbReference type="AlphaFoldDB" id="A0A840C488"/>
<dbReference type="GO" id="GO:0030975">
    <property type="term" value="F:thiamine binding"/>
    <property type="evidence" value="ECO:0007669"/>
    <property type="project" value="TreeGrafter"/>
</dbReference>
<dbReference type="InterPro" id="IPR006059">
    <property type="entry name" value="SBP"/>
</dbReference>
<evidence type="ECO:0000313" key="6">
    <source>
        <dbReference type="EMBL" id="MBB4018842.1"/>
    </source>
</evidence>
<gene>
    <name evidence="6" type="ORF">GGR16_003889</name>
</gene>
<dbReference type="GO" id="GO:0030976">
    <property type="term" value="F:thiamine pyrophosphate binding"/>
    <property type="evidence" value="ECO:0007669"/>
    <property type="project" value="TreeGrafter"/>
</dbReference>
<dbReference type="Gene3D" id="3.40.190.10">
    <property type="entry name" value="Periplasmic binding protein-like II"/>
    <property type="match status" value="2"/>
</dbReference>
<dbReference type="CDD" id="cd13589">
    <property type="entry name" value="PBP2_polyamine_RpCGA009"/>
    <property type="match status" value="1"/>
</dbReference>
<evidence type="ECO:0000256" key="2">
    <source>
        <dbReference type="ARBA" id="ARBA00008520"/>
    </source>
</evidence>
<keyword evidence="5" id="KW-0574">Periplasm</keyword>
<dbReference type="EMBL" id="JACIEN010000005">
    <property type="protein sequence ID" value="MBB4018842.1"/>
    <property type="molecule type" value="Genomic_DNA"/>
</dbReference>
<keyword evidence="4" id="KW-0732">Signal</keyword>
<dbReference type="PANTHER" id="PTHR30006:SF3">
    <property type="entry name" value="THIAMINE-BINDING PERIPLASMIC PROTEIN"/>
    <property type="match status" value="1"/>
</dbReference>